<dbReference type="Proteomes" id="UP001500280">
    <property type="component" value="Unassembled WGS sequence"/>
</dbReference>
<proteinExistence type="predicted"/>
<gene>
    <name evidence="1" type="ORF">GCM10009745_09470</name>
</gene>
<sequence length="153" mass="16956">MEFTRDGTFSDPAAYLAQLPSLATSLPAGARAFATDPEHYNFWGKRCIKDLKPQHLTFGEANGIPWAELHLKHNCWKHEDDLTIRYTGVQDVAMDPPGEVSEVADLGGVMLDEILPVEHGCTHEFTCLSGSLIITCEDLVVTWTDSNCPERNP</sequence>
<comment type="caution">
    <text evidence="1">The sequence shown here is derived from an EMBL/GenBank/DDBJ whole genome shotgun (WGS) entry which is preliminary data.</text>
</comment>
<name>A0ABN2GCP2_9ACTN</name>
<protein>
    <submittedName>
        <fullName evidence="1">Uncharacterized protein</fullName>
    </submittedName>
</protein>
<evidence type="ECO:0000313" key="1">
    <source>
        <dbReference type="EMBL" id="GAA1669117.1"/>
    </source>
</evidence>
<organism evidence="1 2">
    <name type="scientific">Kribbella yunnanensis</name>
    <dbReference type="NCBI Taxonomy" id="190194"/>
    <lineage>
        <taxon>Bacteria</taxon>
        <taxon>Bacillati</taxon>
        <taxon>Actinomycetota</taxon>
        <taxon>Actinomycetes</taxon>
        <taxon>Propionibacteriales</taxon>
        <taxon>Kribbellaceae</taxon>
        <taxon>Kribbella</taxon>
    </lineage>
</organism>
<evidence type="ECO:0000313" key="2">
    <source>
        <dbReference type="Proteomes" id="UP001500280"/>
    </source>
</evidence>
<dbReference type="EMBL" id="BAAANF010000002">
    <property type="protein sequence ID" value="GAA1669117.1"/>
    <property type="molecule type" value="Genomic_DNA"/>
</dbReference>
<reference evidence="1 2" key="1">
    <citation type="journal article" date="2019" name="Int. J. Syst. Evol. Microbiol.">
        <title>The Global Catalogue of Microorganisms (GCM) 10K type strain sequencing project: providing services to taxonomists for standard genome sequencing and annotation.</title>
        <authorList>
            <consortium name="The Broad Institute Genomics Platform"/>
            <consortium name="The Broad Institute Genome Sequencing Center for Infectious Disease"/>
            <person name="Wu L."/>
            <person name="Ma J."/>
        </authorList>
    </citation>
    <scope>NUCLEOTIDE SEQUENCE [LARGE SCALE GENOMIC DNA]</scope>
    <source>
        <strain evidence="1 2">JCM 14307</strain>
    </source>
</reference>
<accession>A0ABN2GCP2</accession>
<keyword evidence="2" id="KW-1185">Reference proteome</keyword>